<dbReference type="PANTHER" id="PTHR11956:SF5">
    <property type="entry name" value="ARGININE--TRNA LIGASE, CYTOPLASMIC"/>
    <property type="match status" value="1"/>
</dbReference>
<keyword evidence="3 8" id="KW-0547">Nucleotide-binding</keyword>
<dbReference type="AlphaFoldDB" id="A0A1F7IXU8"/>
<dbReference type="Gene3D" id="3.30.1360.70">
    <property type="entry name" value="Arginyl tRNA synthetase N-terminal domain"/>
    <property type="match status" value="1"/>
</dbReference>
<reference evidence="12 13" key="1">
    <citation type="journal article" date="2016" name="Nat. Commun.">
        <title>Thousands of microbial genomes shed light on interconnected biogeochemical processes in an aquifer system.</title>
        <authorList>
            <person name="Anantharaman K."/>
            <person name="Brown C.T."/>
            <person name="Hug L.A."/>
            <person name="Sharon I."/>
            <person name="Castelle C.J."/>
            <person name="Probst A.J."/>
            <person name="Thomas B.C."/>
            <person name="Singh A."/>
            <person name="Wilkins M.J."/>
            <person name="Karaoz U."/>
            <person name="Brodie E.L."/>
            <person name="Williams K.H."/>
            <person name="Hubbard S.S."/>
            <person name="Banfield J.F."/>
        </authorList>
    </citation>
    <scope>NUCLEOTIDE SEQUENCE [LARGE SCALE GENOMIC DNA]</scope>
</reference>
<evidence type="ECO:0000259" key="11">
    <source>
        <dbReference type="SMART" id="SM01016"/>
    </source>
</evidence>
<dbReference type="InterPro" id="IPR001278">
    <property type="entry name" value="Arg-tRNA-ligase"/>
</dbReference>
<evidence type="ECO:0000256" key="6">
    <source>
        <dbReference type="ARBA" id="ARBA00023146"/>
    </source>
</evidence>
<evidence type="ECO:0000256" key="5">
    <source>
        <dbReference type="ARBA" id="ARBA00022917"/>
    </source>
</evidence>
<keyword evidence="2 8" id="KW-0436">Ligase</keyword>
<dbReference type="InterPro" id="IPR008909">
    <property type="entry name" value="DALR_anticod-bd"/>
</dbReference>
<keyword evidence="6 8" id="KW-0030">Aminoacyl-tRNA synthetase</keyword>
<feature type="short sequence motif" description="'HIGH' region" evidence="8">
    <location>
        <begin position="122"/>
        <end position="132"/>
    </location>
</feature>
<dbReference type="SUPFAM" id="SSF52374">
    <property type="entry name" value="Nucleotidylyl transferase"/>
    <property type="match status" value="1"/>
</dbReference>
<dbReference type="GO" id="GO:0005737">
    <property type="term" value="C:cytoplasm"/>
    <property type="evidence" value="ECO:0007669"/>
    <property type="project" value="UniProtKB-SubCell"/>
</dbReference>
<dbReference type="Pfam" id="PF00750">
    <property type="entry name" value="tRNA-synt_1d"/>
    <property type="match status" value="1"/>
</dbReference>
<evidence type="ECO:0000256" key="7">
    <source>
        <dbReference type="ARBA" id="ARBA00049339"/>
    </source>
</evidence>
<dbReference type="Gene3D" id="3.40.50.620">
    <property type="entry name" value="HUPs"/>
    <property type="match status" value="1"/>
</dbReference>
<gene>
    <name evidence="8" type="primary">argS</name>
    <name evidence="12" type="ORF">A3A93_01915</name>
</gene>
<evidence type="ECO:0000256" key="1">
    <source>
        <dbReference type="ARBA" id="ARBA00005594"/>
    </source>
</evidence>
<protein>
    <recommendedName>
        <fullName evidence="8">Arginine--tRNA ligase</fullName>
        <ecNumber evidence="8">6.1.1.19</ecNumber>
    </recommendedName>
    <alternativeName>
        <fullName evidence="8">Arginyl-tRNA synthetase</fullName>
        <shortName evidence="8">ArgRS</shortName>
    </alternativeName>
</protein>
<dbReference type="GO" id="GO:0005524">
    <property type="term" value="F:ATP binding"/>
    <property type="evidence" value="ECO:0007669"/>
    <property type="project" value="UniProtKB-UniRule"/>
</dbReference>
<dbReference type="EMBL" id="MGAL01000018">
    <property type="protein sequence ID" value="OGK48208.1"/>
    <property type="molecule type" value="Genomic_DNA"/>
</dbReference>
<dbReference type="SUPFAM" id="SSF47323">
    <property type="entry name" value="Anticodon-binding domain of a subclass of class I aminoacyl-tRNA synthetases"/>
    <property type="match status" value="1"/>
</dbReference>
<dbReference type="GO" id="GO:0006420">
    <property type="term" value="P:arginyl-tRNA aminoacylation"/>
    <property type="evidence" value="ECO:0007669"/>
    <property type="project" value="UniProtKB-UniRule"/>
</dbReference>
<evidence type="ECO:0000256" key="9">
    <source>
        <dbReference type="RuleBase" id="RU363038"/>
    </source>
</evidence>
<evidence type="ECO:0000256" key="8">
    <source>
        <dbReference type="HAMAP-Rule" id="MF_00123"/>
    </source>
</evidence>
<keyword evidence="5 8" id="KW-0648">Protein biosynthesis</keyword>
<name>A0A1F7IXU8_9BACT</name>
<dbReference type="FunFam" id="1.10.730.10:FF:000006">
    <property type="entry name" value="Arginyl-tRNA synthetase 2, mitochondrial"/>
    <property type="match status" value="1"/>
</dbReference>
<dbReference type="InterPro" id="IPR005148">
    <property type="entry name" value="Arg-tRNA-synth_N"/>
</dbReference>
<proteinExistence type="inferred from homology"/>
<dbReference type="Pfam" id="PF03485">
    <property type="entry name" value="Arg_tRNA_synt_N"/>
    <property type="match status" value="1"/>
</dbReference>
<evidence type="ECO:0000313" key="12">
    <source>
        <dbReference type="EMBL" id="OGK48208.1"/>
    </source>
</evidence>
<dbReference type="NCBIfam" id="TIGR00456">
    <property type="entry name" value="argS"/>
    <property type="match status" value="1"/>
</dbReference>
<dbReference type="SUPFAM" id="SSF55190">
    <property type="entry name" value="Arginyl-tRNA synthetase (ArgRS), N-terminal 'additional' domain"/>
    <property type="match status" value="1"/>
</dbReference>
<sequence length="566" mass="64737">MIKDKITQILIEAVKKTGLPADGINLIHPTNSKFGDYTTTVAMQLGKKEKKDPFVIAEKIAQNIEIQDPIGSIKIIRPGFINIFLSNSILLENIQEITDGNIHFPEYYLGKNKKIMVEYSHPNTHKLFHIGHLRNITTGEAIAKLFEATGNKVIRSNYQGDVGLHIAKTLWATPKLIEEVGEKNVEVLPISEKISLLGKAYVKGNKTYEEDEEIQKEIIDINKQIYNQDEKILSIYNKTRDWSLEYFNDKYDRVGTKFDKLYFESEMTTQALKIIDELVEKKILKKSRGAIVFKGDDYGVHTRVFLNQHGYPTYEGKELPLAEKETSDFGKLDKIIHVVTGEQTSFFQTTFKVEELRDPVRYKGIQFHLIYGWVHLKGGKMSSRKGNIIEADWLLDQSKNQIKKDYNSTDDVAEKLAVAAVKYSFLKNSLEKDVYFDVNDATTLQGDSGPYLIYTYVRCNSVLKKDKVSVLTGFEPSKMNELELSLIRHLFKFPEIVTEGASKLAPNYICTYLYDLCQKFNLFYQKNPILKAEKNMKDFRLSLTAATARVIKTGLDLLGIQVVEKM</sequence>
<dbReference type="Proteomes" id="UP000177141">
    <property type="component" value="Unassembled WGS sequence"/>
</dbReference>
<comment type="catalytic activity">
    <reaction evidence="7 8">
        <text>tRNA(Arg) + L-arginine + ATP = L-arginyl-tRNA(Arg) + AMP + diphosphate</text>
        <dbReference type="Rhea" id="RHEA:20301"/>
        <dbReference type="Rhea" id="RHEA-COMP:9658"/>
        <dbReference type="Rhea" id="RHEA-COMP:9673"/>
        <dbReference type="ChEBI" id="CHEBI:30616"/>
        <dbReference type="ChEBI" id="CHEBI:32682"/>
        <dbReference type="ChEBI" id="CHEBI:33019"/>
        <dbReference type="ChEBI" id="CHEBI:78442"/>
        <dbReference type="ChEBI" id="CHEBI:78513"/>
        <dbReference type="ChEBI" id="CHEBI:456215"/>
        <dbReference type="EC" id="6.1.1.19"/>
    </reaction>
</comment>
<keyword evidence="8" id="KW-0963">Cytoplasm</keyword>
<dbReference type="HAMAP" id="MF_00123">
    <property type="entry name" value="Arg_tRNA_synth"/>
    <property type="match status" value="1"/>
</dbReference>
<dbReference type="InterPro" id="IPR009080">
    <property type="entry name" value="tRNAsynth_Ia_anticodon-bd"/>
</dbReference>
<dbReference type="PRINTS" id="PR01038">
    <property type="entry name" value="TRNASYNTHARG"/>
</dbReference>
<dbReference type="GO" id="GO:0004814">
    <property type="term" value="F:arginine-tRNA ligase activity"/>
    <property type="evidence" value="ECO:0007669"/>
    <property type="project" value="UniProtKB-UniRule"/>
</dbReference>
<evidence type="ECO:0000313" key="13">
    <source>
        <dbReference type="Proteomes" id="UP000177141"/>
    </source>
</evidence>
<dbReference type="InterPro" id="IPR014729">
    <property type="entry name" value="Rossmann-like_a/b/a_fold"/>
</dbReference>
<feature type="domain" description="Arginyl tRNA synthetase N-terminal" evidence="11">
    <location>
        <begin position="4"/>
        <end position="85"/>
    </location>
</feature>
<dbReference type="Gene3D" id="1.10.730.10">
    <property type="entry name" value="Isoleucyl-tRNA Synthetase, Domain 1"/>
    <property type="match status" value="1"/>
</dbReference>
<dbReference type="PANTHER" id="PTHR11956">
    <property type="entry name" value="ARGINYL-TRNA SYNTHETASE"/>
    <property type="match status" value="1"/>
</dbReference>
<comment type="caution">
    <text evidence="12">The sequence shown here is derived from an EMBL/GenBank/DDBJ whole genome shotgun (WGS) entry which is preliminary data.</text>
</comment>
<comment type="subcellular location">
    <subcellularLocation>
        <location evidence="8">Cytoplasm</location>
    </subcellularLocation>
</comment>
<dbReference type="InterPro" id="IPR035684">
    <property type="entry name" value="ArgRS_core"/>
</dbReference>
<dbReference type="SMART" id="SM01016">
    <property type="entry name" value="Arg_tRNA_synt_N"/>
    <property type="match status" value="1"/>
</dbReference>
<keyword evidence="4 8" id="KW-0067">ATP-binding</keyword>
<evidence type="ECO:0000256" key="4">
    <source>
        <dbReference type="ARBA" id="ARBA00022840"/>
    </source>
</evidence>
<comment type="similarity">
    <text evidence="1 8 9">Belongs to the class-I aminoacyl-tRNA synthetase family.</text>
</comment>
<dbReference type="SMART" id="SM00836">
    <property type="entry name" value="DALR_1"/>
    <property type="match status" value="1"/>
</dbReference>
<comment type="subunit">
    <text evidence="8">Monomer.</text>
</comment>
<dbReference type="STRING" id="1802061.A3A93_01915"/>
<accession>A0A1F7IXU8</accession>
<feature type="domain" description="DALR anticodon binding" evidence="10">
    <location>
        <begin position="452"/>
        <end position="566"/>
    </location>
</feature>
<evidence type="ECO:0000259" key="10">
    <source>
        <dbReference type="SMART" id="SM00836"/>
    </source>
</evidence>
<organism evidence="12 13">
    <name type="scientific">Candidatus Roizmanbacteria bacterium RIFCSPLOWO2_01_FULL_38_12</name>
    <dbReference type="NCBI Taxonomy" id="1802061"/>
    <lineage>
        <taxon>Bacteria</taxon>
        <taxon>Candidatus Roizmaniibacteriota</taxon>
    </lineage>
</organism>
<dbReference type="InterPro" id="IPR036695">
    <property type="entry name" value="Arg-tRNA-synth_N_sf"/>
</dbReference>
<dbReference type="EC" id="6.1.1.19" evidence="8"/>
<dbReference type="Pfam" id="PF05746">
    <property type="entry name" value="DALR_1"/>
    <property type="match status" value="1"/>
</dbReference>
<evidence type="ECO:0000256" key="3">
    <source>
        <dbReference type="ARBA" id="ARBA00022741"/>
    </source>
</evidence>
<evidence type="ECO:0000256" key="2">
    <source>
        <dbReference type="ARBA" id="ARBA00022598"/>
    </source>
</evidence>